<feature type="domain" description="Acyl-CoA thioesterase-like C-terminal" evidence="2">
    <location>
        <begin position="150"/>
        <end position="273"/>
    </location>
</feature>
<reference evidence="3 4" key="1">
    <citation type="submission" date="2020-10" db="EMBL/GenBank/DDBJ databases">
        <title>Connecting structure to function with the recovery of over 1000 high-quality activated sludge metagenome-assembled genomes encoding full-length rRNA genes using long-read sequencing.</title>
        <authorList>
            <person name="Singleton C.M."/>
            <person name="Petriglieri F."/>
            <person name="Kristensen J.M."/>
            <person name="Kirkegaard R.H."/>
            <person name="Michaelsen T.Y."/>
            <person name="Andersen M.H."/>
            <person name="Karst S.M."/>
            <person name="Dueholm M.S."/>
            <person name="Nielsen P.H."/>
            <person name="Albertsen M."/>
        </authorList>
    </citation>
    <scope>NUCLEOTIDE SEQUENCE [LARGE SCALE GENOMIC DNA]</scope>
    <source>
        <strain evidence="3">Lyne_18-Q3-R50-59_MAXAC.006</strain>
    </source>
</reference>
<dbReference type="Pfam" id="PF20789">
    <property type="entry name" value="4HBT_3C"/>
    <property type="match status" value="1"/>
</dbReference>
<evidence type="ECO:0000313" key="3">
    <source>
        <dbReference type="EMBL" id="MBK9297610.1"/>
    </source>
</evidence>
<evidence type="ECO:0000259" key="2">
    <source>
        <dbReference type="Pfam" id="PF20789"/>
    </source>
</evidence>
<dbReference type="Pfam" id="PF13622">
    <property type="entry name" value="4HBT_3"/>
    <property type="match status" value="1"/>
</dbReference>
<dbReference type="Gene3D" id="2.40.160.210">
    <property type="entry name" value="Acyl-CoA thioesterase, double hotdog domain"/>
    <property type="match status" value="1"/>
</dbReference>
<feature type="domain" description="Acyl-CoA thioesterase-like N-terminal HotDog" evidence="1">
    <location>
        <begin position="33"/>
        <end position="92"/>
    </location>
</feature>
<dbReference type="SUPFAM" id="SSF54637">
    <property type="entry name" value="Thioesterase/thiol ester dehydrase-isomerase"/>
    <property type="match status" value="2"/>
</dbReference>
<dbReference type="EMBL" id="JADJZA010000007">
    <property type="protein sequence ID" value="MBK9297610.1"/>
    <property type="molecule type" value="Genomic_DNA"/>
</dbReference>
<dbReference type="InterPro" id="IPR042171">
    <property type="entry name" value="Acyl-CoA_hotdog"/>
</dbReference>
<sequence length="287" mass="30786">MTTDEDFLGLLPGTGDGRFHFTVQNHLARLDGRLYGGTAIAVSIATAEAVSDRTALWMTTQFIATAPANEEISVHTEVLAPGRRTNQVRVTGTNAAGDIMFASLGATGHYKDHGLAGTFERSPTVSSPEDSERWSSPFVGMARNAGITAKFPEQLWELGFNAALDFREPTIVAHPDPGPGRMCVWVRRRDRVAITPAIAAYLADMVPLSVAHACGVMAGGISLDNSIRIGAFEETEWVLVDLRPHLAVGDYGHGSAHIWSESGTLLATASQSASMLRFDPADLPWAE</sequence>
<evidence type="ECO:0000313" key="4">
    <source>
        <dbReference type="Proteomes" id="UP000727993"/>
    </source>
</evidence>
<accession>A0A936NCT4</accession>
<comment type="caution">
    <text evidence="3">The sequence shown here is derived from an EMBL/GenBank/DDBJ whole genome shotgun (WGS) entry which is preliminary data.</text>
</comment>
<protein>
    <submittedName>
        <fullName evidence="3">Thioesterase family protein</fullName>
    </submittedName>
</protein>
<proteinExistence type="predicted"/>
<name>A0A936NCT4_9ACTN</name>
<gene>
    <name evidence="3" type="ORF">IPN02_12420</name>
</gene>
<dbReference type="InterPro" id="IPR049450">
    <property type="entry name" value="ACOT8-like_C"/>
</dbReference>
<dbReference type="AlphaFoldDB" id="A0A936NCT4"/>
<dbReference type="InterPro" id="IPR049449">
    <property type="entry name" value="TesB_ACOT8-like_N"/>
</dbReference>
<evidence type="ECO:0000259" key="1">
    <source>
        <dbReference type="Pfam" id="PF13622"/>
    </source>
</evidence>
<organism evidence="3 4">
    <name type="scientific">Candidatus Neomicrothrix subdominans</name>
    <dbReference type="NCBI Taxonomy" id="2954438"/>
    <lineage>
        <taxon>Bacteria</taxon>
        <taxon>Bacillati</taxon>
        <taxon>Actinomycetota</taxon>
        <taxon>Acidimicrobiia</taxon>
        <taxon>Acidimicrobiales</taxon>
        <taxon>Microthrixaceae</taxon>
        <taxon>Candidatus Neomicrothrix</taxon>
    </lineage>
</organism>
<dbReference type="InterPro" id="IPR029069">
    <property type="entry name" value="HotDog_dom_sf"/>
</dbReference>
<dbReference type="Proteomes" id="UP000727993">
    <property type="component" value="Unassembled WGS sequence"/>
</dbReference>